<dbReference type="Proteomes" id="UP000562982">
    <property type="component" value="Unassembled WGS sequence"/>
</dbReference>
<dbReference type="AlphaFoldDB" id="A0A370FZY5"/>
<dbReference type="EMBL" id="JABEQI010000014">
    <property type="protein sequence ID" value="MBB2188087.1"/>
    <property type="molecule type" value="Genomic_DNA"/>
</dbReference>
<keyword evidence="3" id="KW-1185">Reference proteome</keyword>
<reference evidence="1 4" key="2">
    <citation type="submission" date="2020-04" db="EMBL/GenBank/DDBJ databases">
        <title>Description of novel Gluconacetobacter.</title>
        <authorList>
            <person name="Sombolestani A."/>
        </authorList>
    </citation>
    <scope>NUCLEOTIDE SEQUENCE [LARGE SCALE GENOMIC DNA]</scope>
    <source>
        <strain evidence="1 4">LMG 1382</strain>
    </source>
</reference>
<sequence>MKDALNPEATSFISQSELLALGIKVRKGTAPSDRGGDLLQRFIEVPNRLVIAYSSDDESLCNYITEHWSALDGMSGKWCDIYLSMLQMSGDEDVYSAMSDLRMLPGGEALRVNALPIALLWSAGAAACISLREFSTSKADLTKFFRHIFQFLSEINGGLTGGDEEALRSTLVSALPKVQPLSGYSFFVENIEMNDHKYIADRGGVVVGAGASAGNIIANYGSQLNSFDLPLLASQLKQLRGALKKNADDNDSTHDVAIGQIATAAKAAEAGERGEVFAALKNAGSWALGIAQTLGVSAATEAIKHAMNS</sequence>
<accession>A0A370FZY5</accession>
<protein>
    <submittedName>
        <fullName evidence="2">Uncharacterized protein</fullName>
    </submittedName>
</protein>
<gene>
    <name evidence="2" type="ORF">C7453_11280</name>
    <name evidence="1" type="ORF">HLH32_17250</name>
</gene>
<reference evidence="2 3" key="1">
    <citation type="submission" date="2018-07" db="EMBL/GenBank/DDBJ databases">
        <title>Genomic Encyclopedia of Type Strains, Phase IV (KMG-IV): sequencing the most valuable type-strain genomes for metagenomic binning, comparative biology and taxonomic classification.</title>
        <authorList>
            <person name="Goeker M."/>
        </authorList>
    </citation>
    <scope>NUCLEOTIDE SEQUENCE [LARGE SCALE GENOMIC DNA]</scope>
    <source>
        <strain evidence="2 3">DSM 5603</strain>
    </source>
</reference>
<evidence type="ECO:0000313" key="2">
    <source>
        <dbReference type="EMBL" id="RDI36199.1"/>
    </source>
</evidence>
<comment type="caution">
    <text evidence="2">The sequence shown here is derived from an EMBL/GenBank/DDBJ whole genome shotgun (WGS) entry which is preliminary data.</text>
</comment>
<name>A0A370FZY5_GLULI</name>
<evidence type="ECO:0000313" key="4">
    <source>
        <dbReference type="Proteomes" id="UP000562982"/>
    </source>
</evidence>
<proteinExistence type="predicted"/>
<evidence type="ECO:0000313" key="1">
    <source>
        <dbReference type="EMBL" id="MBB2188087.1"/>
    </source>
</evidence>
<evidence type="ECO:0000313" key="3">
    <source>
        <dbReference type="Proteomes" id="UP000254958"/>
    </source>
</evidence>
<dbReference type="EMBL" id="QQAW01000012">
    <property type="protein sequence ID" value="RDI36199.1"/>
    <property type="molecule type" value="Genomic_DNA"/>
</dbReference>
<organism evidence="2 3">
    <name type="scientific">Gluconacetobacter liquefaciens</name>
    <name type="common">Acetobacter liquefaciens</name>
    <dbReference type="NCBI Taxonomy" id="89584"/>
    <lineage>
        <taxon>Bacteria</taxon>
        <taxon>Pseudomonadati</taxon>
        <taxon>Pseudomonadota</taxon>
        <taxon>Alphaproteobacteria</taxon>
        <taxon>Acetobacterales</taxon>
        <taxon>Acetobacteraceae</taxon>
        <taxon>Gluconacetobacter</taxon>
    </lineage>
</organism>
<dbReference type="RefSeq" id="WP_114728957.1">
    <property type="nucleotide sequence ID" value="NZ_BJMI01000037.1"/>
</dbReference>
<dbReference type="Proteomes" id="UP000254958">
    <property type="component" value="Unassembled WGS sequence"/>
</dbReference>